<feature type="non-terminal residue" evidence="1">
    <location>
        <position position="1"/>
    </location>
</feature>
<evidence type="ECO:0000313" key="2">
    <source>
        <dbReference type="Proteomes" id="UP001266305"/>
    </source>
</evidence>
<dbReference type="EMBL" id="JASSZA010000006">
    <property type="protein sequence ID" value="KAK2107755.1"/>
    <property type="molecule type" value="Genomic_DNA"/>
</dbReference>
<keyword evidence="2" id="KW-1185">Reference proteome</keyword>
<accession>A0ABQ9VF09</accession>
<dbReference type="Proteomes" id="UP001266305">
    <property type="component" value="Unassembled WGS sequence"/>
</dbReference>
<organism evidence="1 2">
    <name type="scientific">Saguinus oedipus</name>
    <name type="common">Cotton-top tamarin</name>
    <name type="synonym">Oedipomidas oedipus</name>
    <dbReference type="NCBI Taxonomy" id="9490"/>
    <lineage>
        <taxon>Eukaryota</taxon>
        <taxon>Metazoa</taxon>
        <taxon>Chordata</taxon>
        <taxon>Craniata</taxon>
        <taxon>Vertebrata</taxon>
        <taxon>Euteleostomi</taxon>
        <taxon>Mammalia</taxon>
        <taxon>Eutheria</taxon>
        <taxon>Euarchontoglires</taxon>
        <taxon>Primates</taxon>
        <taxon>Haplorrhini</taxon>
        <taxon>Platyrrhini</taxon>
        <taxon>Cebidae</taxon>
        <taxon>Callitrichinae</taxon>
        <taxon>Saguinus</taxon>
    </lineage>
</organism>
<protein>
    <submittedName>
        <fullName evidence="1">Uncharacterized protein</fullName>
    </submittedName>
</protein>
<proteinExistence type="predicted"/>
<sequence>HTVQGAGGNGDDFLPLQPLDLPRPSNMVVRSMAQPMIIAFAPAHKGSMEIMGQGHH</sequence>
<evidence type="ECO:0000313" key="1">
    <source>
        <dbReference type="EMBL" id="KAK2107755.1"/>
    </source>
</evidence>
<gene>
    <name evidence="1" type="ORF">P7K49_012920</name>
</gene>
<reference evidence="1 2" key="1">
    <citation type="submission" date="2023-05" db="EMBL/GenBank/DDBJ databases">
        <title>B98-5 Cell Line De Novo Hybrid Assembly: An Optical Mapping Approach.</title>
        <authorList>
            <person name="Kananen K."/>
            <person name="Auerbach J.A."/>
            <person name="Kautto E."/>
            <person name="Blachly J.S."/>
        </authorList>
    </citation>
    <scope>NUCLEOTIDE SEQUENCE [LARGE SCALE GENOMIC DNA]</scope>
    <source>
        <strain evidence="1">B95-8</strain>
        <tissue evidence="1">Cell line</tissue>
    </source>
</reference>
<comment type="caution">
    <text evidence="1">The sequence shown here is derived from an EMBL/GenBank/DDBJ whole genome shotgun (WGS) entry which is preliminary data.</text>
</comment>
<name>A0ABQ9VF09_SAGOE</name>